<organism evidence="2 3">
    <name type="scientific">Zarconia navalis LEGE 11467</name>
    <dbReference type="NCBI Taxonomy" id="1828826"/>
    <lineage>
        <taxon>Bacteria</taxon>
        <taxon>Bacillati</taxon>
        <taxon>Cyanobacteriota</taxon>
        <taxon>Cyanophyceae</taxon>
        <taxon>Oscillatoriophycideae</taxon>
        <taxon>Oscillatoriales</taxon>
        <taxon>Oscillatoriales incertae sedis</taxon>
        <taxon>Zarconia</taxon>
        <taxon>Zarconia navalis</taxon>
    </lineage>
</organism>
<keyword evidence="2" id="KW-0808">Transferase</keyword>
<dbReference type="InterPro" id="IPR029063">
    <property type="entry name" value="SAM-dependent_MTases_sf"/>
</dbReference>
<sequence length="367" mass="40626">MLTEKTPCASRTQMPSDPRENEPKSPDRAIVKAALQEKLKGLTTARGELTFPCIPALLEDYIQKIQDLLSSLGQTLTFQEIETLREAIASQLAQGFHASPNAHLIVSYQPPHPTVGLSQGVKLDVKVKVESLENHYHGWIQTREGPLFGSHADAKAIAIASELGDPADVSILDVGAGVGRNTLALARLGYPVDAIELTPGFARKLTIAAEAEEIPVRVIQGNVLDPMLRMETAHYQFAVVAEVVSHFRDMSQVRLLLAKIGDALQSGGLLLFSTFLAKDGYEPDDAARELSQTAWSYIITRSELRSAMKGLPLEILSDESVFEYEQQHLPNEAWPPTPWFPNWTRGRDVFPTEASPMELRWILCKRR</sequence>
<evidence type="ECO:0000313" key="2">
    <source>
        <dbReference type="EMBL" id="MBE9042690.1"/>
    </source>
</evidence>
<feature type="compositionally biased region" description="Basic and acidic residues" evidence="1">
    <location>
        <begin position="17"/>
        <end position="26"/>
    </location>
</feature>
<name>A0A928W3U4_9CYAN</name>
<reference evidence="2" key="1">
    <citation type="submission" date="2020-10" db="EMBL/GenBank/DDBJ databases">
        <authorList>
            <person name="Castelo-Branco R."/>
            <person name="Eusebio N."/>
            <person name="Adriana R."/>
            <person name="Vieira A."/>
            <person name="Brugerolle De Fraissinette N."/>
            <person name="Rezende De Castro R."/>
            <person name="Schneider M.P."/>
            <person name="Vasconcelos V."/>
            <person name="Leao P.N."/>
        </authorList>
    </citation>
    <scope>NUCLEOTIDE SEQUENCE</scope>
    <source>
        <strain evidence="2">LEGE 11467</strain>
    </source>
</reference>
<dbReference type="Gene3D" id="3.40.50.150">
    <property type="entry name" value="Vaccinia Virus protein VP39"/>
    <property type="match status" value="1"/>
</dbReference>
<dbReference type="CDD" id="cd02440">
    <property type="entry name" value="AdoMet_MTases"/>
    <property type="match status" value="1"/>
</dbReference>
<feature type="region of interest" description="Disordered" evidence="1">
    <location>
        <begin position="1"/>
        <end position="26"/>
    </location>
</feature>
<evidence type="ECO:0000256" key="1">
    <source>
        <dbReference type="SAM" id="MobiDB-lite"/>
    </source>
</evidence>
<dbReference type="Pfam" id="PF13489">
    <property type="entry name" value="Methyltransf_23"/>
    <property type="match status" value="1"/>
</dbReference>
<dbReference type="AlphaFoldDB" id="A0A928W3U4"/>
<dbReference type="SUPFAM" id="SSF53335">
    <property type="entry name" value="S-adenosyl-L-methionine-dependent methyltransferases"/>
    <property type="match status" value="1"/>
</dbReference>
<accession>A0A928W3U4</accession>
<dbReference type="GO" id="GO:0008168">
    <property type="term" value="F:methyltransferase activity"/>
    <property type="evidence" value="ECO:0007669"/>
    <property type="project" value="UniProtKB-KW"/>
</dbReference>
<gene>
    <name evidence="2" type="ORF">IQ235_18170</name>
</gene>
<keyword evidence="3" id="KW-1185">Reference proteome</keyword>
<proteinExistence type="predicted"/>
<dbReference type="EMBL" id="JADEXN010000412">
    <property type="protein sequence ID" value="MBE9042690.1"/>
    <property type="molecule type" value="Genomic_DNA"/>
</dbReference>
<dbReference type="Proteomes" id="UP000621799">
    <property type="component" value="Unassembled WGS sequence"/>
</dbReference>
<comment type="caution">
    <text evidence="2">The sequence shown here is derived from an EMBL/GenBank/DDBJ whole genome shotgun (WGS) entry which is preliminary data.</text>
</comment>
<evidence type="ECO:0000313" key="3">
    <source>
        <dbReference type="Proteomes" id="UP000621799"/>
    </source>
</evidence>
<dbReference type="GO" id="GO:0032259">
    <property type="term" value="P:methylation"/>
    <property type="evidence" value="ECO:0007669"/>
    <property type="project" value="UniProtKB-KW"/>
</dbReference>
<keyword evidence="2" id="KW-0489">Methyltransferase</keyword>
<protein>
    <submittedName>
        <fullName evidence="2">Class I SAM-dependent methyltransferase</fullName>
    </submittedName>
</protein>